<dbReference type="InterPro" id="IPR056411">
    <property type="entry name" value="CysS_C"/>
</dbReference>
<dbReference type="InterPro" id="IPR057798">
    <property type="entry name" value="PH_YqeB"/>
</dbReference>
<dbReference type="RefSeq" id="WP_123915342.1">
    <property type="nucleotide sequence ID" value="NZ_RKRA01000001.1"/>
</dbReference>
<feature type="domain" description="Cysteinyl-tRNA ligase anticodon binding" evidence="2">
    <location>
        <begin position="168"/>
        <end position="224"/>
    </location>
</feature>
<feature type="transmembrane region" description="Helical" evidence="1">
    <location>
        <begin position="58"/>
        <end position="80"/>
    </location>
</feature>
<feature type="transmembrane region" description="Helical" evidence="1">
    <location>
        <begin position="17"/>
        <end position="38"/>
    </location>
</feature>
<dbReference type="Proteomes" id="UP000280726">
    <property type="component" value="Unassembled WGS sequence"/>
</dbReference>
<evidence type="ECO:0000259" key="2">
    <source>
        <dbReference type="Pfam" id="PF23493"/>
    </source>
</evidence>
<evidence type="ECO:0000313" key="4">
    <source>
        <dbReference type="EMBL" id="RPF26569.1"/>
    </source>
</evidence>
<dbReference type="OrthoDB" id="3267452at2"/>
<dbReference type="Pfam" id="PF23493">
    <property type="entry name" value="CysS_C"/>
    <property type="match status" value="1"/>
</dbReference>
<protein>
    <submittedName>
        <fullName evidence="4">Uncharacterized protein</fullName>
    </submittedName>
</protein>
<keyword evidence="1" id="KW-0472">Membrane</keyword>
<dbReference type="EMBL" id="RKRA01000001">
    <property type="protein sequence ID" value="RPF26569.1"/>
    <property type="molecule type" value="Genomic_DNA"/>
</dbReference>
<comment type="caution">
    <text evidence="4">The sequence shown here is derived from an EMBL/GenBank/DDBJ whole genome shotgun (WGS) entry which is preliminary data.</text>
</comment>
<reference evidence="4 5" key="1">
    <citation type="submission" date="2018-11" db="EMBL/GenBank/DDBJ databases">
        <title>Sequencing the genomes of 1000 actinobacteria strains.</title>
        <authorList>
            <person name="Klenk H.-P."/>
        </authorList>
    </citation>
    <scope>NUCLEOTIDE SEQUENCE [LARGE SCALE GENOMIC DNA]</scope>
    <source>
        <strain evidence="4 5">DSM 14418</strain>
    </source>
</reference>
<keyword evidence="1" id="KW-1133">Transmembrane helix</keyword>
<accession>A0A3N4YZK2</accession>
<keyword evidence="1" id="KW-0812">Transmembrane</keyword>
<dbReference type="Pfam" id="PF23494">
    <property type="entry name" value="bPH_10"/>
    <property type="match status" value="1"/>
</dbReference>
<organism evidence="4 5">
    <name type="scientific">Georgenia muralis</name>
    <dbReference type="NCBI Taxonomy" id="154117"/>
    <lineage>
        <taxon>Bacteria</taxon>
        <taxon>Bacillati</taxon>
        <taxon>Actinomycetota</taxon>
        <taxon>Actinomycetes</taxon>
        <taxon>Micrococcales</taxon>
        <taxon>Bogoriellaceae</taxon>
        <taxon>Georgenia</taxon>
    </lineage>
</organism>
<evidence type="ECO:0000313" key="5">
    <source>
        <dbReference type="Proteomes" id="UP000280726"/>
    </source>
</evidence>
<evidence type="ECO:0000259" key="3">
    <source>
        <dbReference type="Pfam" id="PF23494"/>
    </source>
</evidence>
<feature type="domain" description="YqeB PH" evidence="3">
    <location>
        <begin position="3"/>
        <end position="149"/>
    </location>
</feature>
<dbReference type="AlphaFoldDB" id="A0A3N4YZK2"/>
<gene>
    <name evidence="4" type="ORF">EDD32_1016</name>
</gene>
<sequence length="239" mass="25270">MHTVVAQSLPVRLRMRLGLPVLGALVGTALALMTEWFAQVTPLYDGVLGRGGYAGEPTGLLVGAGLGLLLGLVAAITLLGECLRATVGPRAITLTWADARVSVPRRLVTGVVADGDLVLLGPGGVELARVRCRLDRDRLRAALAQHGYPAPLAADPHAASFSPWVSTDPVLDSPAHRLLWARSRALGAGSLGDAELLRRQLAARGVMVRDVRLPRRRGLHQQWRPVTALLPATATARAA</sequence>
<evidence type="ECO:0000256" key="1">
    <source>
        <dbReference type="SAM" id="Phobius"/>
    </source>
</evidence>
<keyword evidence="5" id="KW-1185">Reference proteome</keyword>
<proteinExistence type="predicted"/>
<name>A0A3N4YZK2_9MICO</name>